<protein>
    <submittedName>
        <fullName evidence="1">Uncharacterized protein</fullName>
    </submittedName>
</protein>
<gene>
    <name evidence="1" type="ORF">M0C40_05205</name>
</gene>
<dbReference type="Proteomes" id="UP001214629">
    <property type="component" value="Chromosome"/>
</dbReference>
<evidence type="ECO:0000313" key="1">
    <source>
        <dbReference type="EMBL" id="WFG95496.1"/>
    </source>
</evidence>
<evidence type="ECO:0000313" key="2">
    <source>
        <dbReference type="Proteomes" id="UP001214629"/>
    </source>
</evidence>
<dbReference type="EMBL" id="CP096246">
    <property type="protein sequence ID" value="WFG95496.1"/>
    <property type="molecule type" value="Genomic_DNA"/>
</dbReference>
<keyword evidence="2" id="KW-1185">Reference proteome</keyword>
<dbReference type="AlphaFoldDB" id="A0AAX3SWF8"/>
<accession>A0AAX3SWF8</accession>
<sequence length="262" mass="31335">MLQAIKKIINKLNQINLTLSQYQNFQLWLIKIKEIKTTLTLEVWTNSGIEYSENTITTTIELGIVDETALSWCYESLLLAAQQTAEKEIFWKKIMQEAEALYQLESSSNLYLLTKHGIHFFNDKIIAFELNYYNYNILIILFAWQKINMGINMKKRKLITPKNLPLKINQQLNMLNLTIYKLLLIEGTLFYQCEIDWLSNDQILAYFRTLLLLTHHHQLFTYDKHKDYWILTKLGHKLFYQIDYKKFIIKNEMMKFDLQRGI</sequence>
<proteinExistence type="predicted"/>
<reference evidence="1 2" key="1">
    <citation type="submission" date="2022-04" db="EMBL/GenBank/DDBJ databases">
        <title>Whole genome of Spiroplasma citri.</title>
        <authorList>
            <person name="Khanchezar A."/>
            <person name="Izadpanah K."/>
            <person name="Taghavi M."/>
            <person name="Ghorbani A."/>
            <person name="Beven L."/>
        </authorList>
    </citation>
    <scope>NUCLEOTIDE SEQUENCE [LARGE SCALE GENOMIC DNA]</scope>
    <source>
        <strain evidence="1 2">D4</strain>
    </source>
</reference>
<name>A0AAX3SWF8_SPICI</name>
<dbReference type="RefSeq" id="WP_277938061.1">
    <property type="nucleotide sequence ID" value="NZ_CP096246.1"/>
</dbReference>
<organism evidence="1 2">
    <name type="scientific">Spiroplasma citri</name>
    <dbReference type="NCBI Taxonomy" id="2133"/>
    <lineage>
        <taxon>Bacteria</taxon>
        <taxon>Bacillati</taxon>
        <taxon>Mycoplasmatota</taxon>
        <taxon>Mollicutes</taxon>
        <taxon>Entomoplasmatales</taxon>
        <taxon>Spiroplasmataceae</taxon>
        <taxon>Spiroplasma</taxon>
    </lineage>
</organism>